<name>A0ABQ8J7I0_DERPT</name>
<keyword evidence="4" id="KW-1185">Reference proteome</keyword>
<comment type="caution">
    <text evidence="3">The sequence shown here is derived from an EMBL/GenBank/DDBJ whole genome shotgun (WGS) entry which is preliminary data.</text>
</comment>
<dbReference type="Proteomes" id="UP000887458">
    <property type="component" value="Unassembled WGS sequence"/>
</dbReference>
<reference evidence="3 4" key="2">
    <citation type="journal article" date="2022" name="Mol. Biol. Evol.">
        <title>Comparative Genomics Reveals Insights into the Divergent Evolution of Astigmatic Mites and Household Pest Adaptations.</title>
        <authorList>
            <person name="Xiong Q."/>
            <person name="Wan A.T."/>
            <person name="Liu X."/>
            <person name="Fung C.S."/>
            <person name="Xiao X."/>
            <person name="Malainual N."/>
            <person name="Hou J."/>
            <person name="Wang L."/>
            <person name="Wang M."/>
            <person name="Yang K.Y."/>
            <person name="Cui Y."/>
            <person name="Leung E.L."/>
            <person name="Nong W."/>
            <person name="Shin S.K."/>
            <person name="Au S.W."/>
            <person name="Jeong K.Y."/>
            <person name="Chew F.T."/>
            <person name="Hui J.H."/>
            <person name="Leung T.F."/>
            <person name="Tungtrongchitr A."/>
            <person name="Zhong N."/>
            <person name="Liu Z."/>
            <person name="Tsui S.K."/>
        </authorList>
    </citation>
    <scope>NUCLEOTIDE SEQUENCE [LARGE SCALE GENOMIC DNA]</scope>
    <source>
        <strain evidence="3">Derp</strain>
    </source>
</reference>
<gene>
    <name evidence="3" type="ORF">DERP_010182</name>
</gene>
<feature type="transmembrane region" description="Helical" evidence="2">
    <location>
        <begin position="65"/>
        <end position="84"/>
    </location>
</feature>
<keyword evidence="2" id="KW-0472">Membrane</keyword>
<dbReference type="EMBL" id="NJHN03000064">
    <property type="protein sequence ID" value="KAH9418315.1"/>
    <property type="molecule type" value="Genomic_DNA"/>
</dbReference>
<keyword evidence="2" id="KW-1133">Transmembrane helix</keyword>
<keyword evidence="2" id="KW-0812">Transmembrane</keyword>
<feature type="region of interest" description="Disordered" evidence="1">
    <location>
        <begin position="1"/>
        <end position="31"/>
    </location>
</feature>
<protein>
    <submittedName>
        <fullName evidence="3">Uncharacterized protein</fullName>
    </submittedName>
</protein>
<sequence>MKQQKNKIQKVSTIQPDNKRHSFHIGFTKNDDDEMRTKTKTIESRIFPFFDQNDKHFEKVRGKETILQSYMTIIVFILDNFLVIQKKTNNNDNKH</sequence>
<reference evidence="3 4" key="1">
    <citation type="journal article" date="2018" name="J. Allergy Clin. Immunol.">
        <title>High-quality assembly of Dermatophagoides pteronyssinus genome and transcriptome reveals a wide range of novel allergens.</title>
        <authorList>
            <person name="Liu X.Y."/>
            <person name="Yang K.Y."/>
            <person name="Wang M.Q."/>
            <person name="Kwok J.S."/>
            <person name="Zeng X."/>
            <person name="Yang Z."/>
            <person name="Xiao X.J."/>
            <person name="Lau C.P."/>
            <person name="Li Y."/>
            <person name="Huang Z.M."/>
            <person name="Ba J.G."/>
            <person name="Yim A.K."/>
            <person name="Ouyang C.Y."/>
            <person name="Ngai S.M."/>
            <person name="Chan T.F."/>
            <person name="Leung E.L."/>
            <person name="Liu L."/>
            <person name="Liu Z.G."/>
            <person name="Tsui S.K."/>
        </authorList>
    </citation>
    <scope>NUCLEOTIDE SEQUENCE [LARGE SCALE GENOMIC DNA]</scope>
    <source>
        <strain evidence="3">Derp</strain>
    </source>
</reference>
<proteinExistence type="predicted"/>
<organism evidence="3 4">
    <name type="scientific">Dermatophagoides pteronyssinus</name>
    <name type="common">European house dust mite</name>
    <dbReference type="NCBI Taxonomy" id="6956"/>
    <lineage>
        <taxon>Eukaryota</taxon>
        <taxon>Metazoa</taxon>
        <taxon>Ecdysozoa</taxon>
        <taxon>Arthropoda</taxon>
        <taxon>Chelicerata</taxon>
        <taxon>Arachnida</taxon>
        <taxon>Acari</taxon>
        <taxon>Acariformes</taxon>
        <taxon>Sarcoptiformes</taxon>
        <taxon>Astigmata</taxon>
        <taxon>Psoroptidia</taxon>
        <taxon>Analgoidea</taxon>
        <taxon>Pyroglyphidae</taxon>
        <taxon>Dermatophagoidinae</taxon>
        <taxon>Dermatophagoides</taxon>
    </lineage>
</organism>
<evidence type="ECO:0000313" key="4">
    <source>
        <dbReference type="Proteomes" id="UP000887458"/>
    </source>
</evidence>
<evidence type="ECO:0000256" key="1">
    <source>
        <dbReference type="SAM" id="MobiDB-lite"/>
    </source>
</evidence>
<accession>A0ABQ8J7I0</accession>
<evidence type="ECO:0000313" key="3">
    <source>
        <dbReference type="EMBL" id="KAH9418315.1"/>
    </source>
</evidence>
<evidence type="ECO:0000256" key="2">
    <source>
        <dbReference type="SAM" id="Phobius"/>
    </source>
</evidence>